<protein>
    <recommendedName>
        <fullName evidence="5">Transmembrane protein</fullName>
    </recommendedName>
</protein>
<keyword evidence="2" id="KW-0472">Membrane</keyword>
<proteinExistence type="predicted"/>
<dbReference type="Proteomes" id="UP001224775">
    <property type="component" value="Unassembled WGS sequence"/>
</dbReference>
<feature type="region of interest" description="Disordered" evidence="1">
    <location>
        <begin position="287"/>
        <end position="339"/>
    </location>
</feature>
<accession>A0AAD8YJJ9</accession>
<dbReference type="AlphaFoldDB" id="A0AAD8YJJ9"/>
<evidence type="ECO:0000313" key="3">
    <source>
        <dbReference type="EMBL" id="KAK1747168.1"/>
    </source>
</evidence>
<dbReference type="EMBL" id="JATAAI010000003">
    <property type="protein sequence ID" value="KAK1747168.1"/>
    <property type="molecule type" value="Genomic_DNA"/>
</dbReference>
<gene>
    <name evidence="3" type="ORF">QTG54_002512</name>
</gene>
<evidence type="ECO:0000256" key="2">
    <source>
        <dbReference type="SAM" id="Phobius"/>
    </source>
</evidence>
<comment type="caution">
    <text evidence="3">The sequence shown here is derived from an EMBL/GenBank/DDBJ whole genome shotgun (WGS) entry which is preliminary data.</text>
</comment>
<organism evidence="3 4">
    <name type="scientific">Skeletonema marinoi</name>
    <dbReference type="NCBI Taxonomy" id="267567"/>
    <lineage>
        <taxon>Eukaryota</taxon>
        <taxon>Sar</taxon>
        <taxon>Stramenopiles</taxon>
        <taxon>Ochrophyta</taxon>
        <taxon>Bacillariophyta</taxon>
        <taxon>Coscinodiscophyceae</taxon>
        <taxon>Thalassiosirophycidae</taxon>
        <taxon>Thalassiosirales</taxon>
        <taxon>Skeletonemataceae</taxon>
        <taxon>Skeletonema</taxon>
        <taxon>Skeletonema marinoi-dohrnii complex</taxon>
    </lineage>
</organism>
<reference evidence="3" key="1">
    <citation type="submission" date="2023-06" db="EMBL/GenBank/DDBJ databases">
        <title>Survivors Of The Sea: Transcriptome response of Skeletonema marinoi to long-term dormancy.</title>
        <authorList>
            <person name="Pinder M.I.M."/>
            <person name="Kourtchenko O."/>
            <person name="Robertson E.K."/>
            <person name="Larsson T."/>
            <person name="Maumus F."/>
            <person name="Osuna-Cruz C.M."/>
            <person name="Vancaester E."/>
            <person name="Stenow R."/>
            <person name="Vandepoele K."/>
            <person name="Ploug H."/>
            <person name="Bruchert V."/>
            <person name="Godhe A."/>
            <person name="Topel M."/>
        </authorList>
    </citation>
    <scope>NUCLEOTIDE SEQUENCE</scope>
    <source>
        <strain evidence="3">R05AC</strain>
    </source>
</reference>
<feature type="region of interest" description="Disordered" evidence="1">
    <location>
        <begin position="44"/>
        <end position="67"/>
    </location>
</feature>
<feature type="transmembrane region" description="Helical" evidence="2">
    <location>
        <begin position="148"/>
        <end position="169"/>
    </location>
</feature>
<evidence type="ECO:0000313" key="4">
    <source>
        <dbReference type="Proteomes" id="UP001224775"/>
    </source>
</evidence>
<keyword evidence="2" id="KW-1133">Transmembrane helix</keyword>
<name>A0AAD8YJJ9_9STRA</name>
<keyword evidence="2" id="KW-0812">Transmembrane</keyword>
<keyword evidence="4" id="KW-1185">Reference proteome</keyword>
<evidence type="ECO:0000256" key="1">
    <source>
        <dbReference type="SAM" id="MobiDB-lite"/>
    </source>
</evidence>
<feature type="transmembrane region" description="Helical" evidence="2">
    <location>
        <begin position="175"/>
        <end position="199"/>
    </location>
</feature>
<feature type="compositionally biased region" description="Basic residues" evidence="1">
    <location>
        <begin position="302"/>
        <end position="314"/>
    </location>
</feature>
<evidence type="ECO:0008006" key="5">
    <source>
        <dbReference type="Google" id="ProtNLM"/>
    </source>
</evidence>
<sequence length="339" mass="38043">MSSFLELSSPSMEERIDEGAAAATHLVPNDVGTGTATRNEELERHGPIHDAPMGGEYSNHNDHLRDGYVEDNYDNAMNINNTNQTEKQRAWIQKQKQTINEEDAAQHNLQKEQPIHVDDETEVPQSYGCTDIPLPDPERMDDAAAISVMVYLLVIAFLLAMAILIGTVVVSQYGFIVLVAVIIAVGAMLLVFLVVMSVIQGDRKLTKARSQIHKWSMEVKEVIMKEIADLKEDVADYSSVMLLLTYEGELDTTTSDYARDDFDNKENKSKRRRKPKSMIFKLAISPLKKLTRKNQKGSNSSGKKRSWFGKKKKTTTVDNDEEGPSGNYYVPPSENFEVV</sequence>